<dbReference type="Proteomes" id="UP001212152">
    <property type="component" value="Unassembled WGS sequence"/>
</dbReference>
<reference evidence="8" key="1">
    <citation type="submission" date="2020-05" db="EMBL/GenBank/DDBJ databases">
        <title>Phylogenomic resolution of chytrid fungi.</title>
        <authorList>
            <person name="Stajich J.E."/>
            <person name="Amses K."/>
            <person name="Simmons R."/>
            <person name="Seto K."/>
            <person name="Myers J."/>
            <person name="Bonds A."/>
            <person name="Quandt C.A."/>
            <person name="Barry K."/>
            <person name="Liu P."/>
            <person name="Grigoriev I."/>
            <person name="Longcore J.E."/>
            <person name="James T.Y."/>
        </authorList>
    </citation>
    <scope>NUCLEOTIDE SEQUENCE</scope>
    <source>
        <strain evidence="8">JEL0379</strain>
    </source>
</reference>
<dbReference type="InterPro" id="IPR031160">
    <property type="entry name" value="F_BAR_dom"/>
</dbReference>
<evidence type="ECO:0000256" key="2">
    <source>
        <dbReference type="ARBA" id="ARBA00022490"/>
    </source>
</evidence>
<dbReference type="SUPFAM" id="SSF50729">
    <property type="entry name" value="PH domain-like"/>
    <property type="match status" value="1"/>
</dbReference>
<dbReference type="GO" id="GO:0043226">
    <property type="term" value="C:organelle"/>
    <property type="evidence" value="ECO:0007669"/>
    <property type="project" value="UniProtKB-ARBA"/>
</dbReference>
<evidence type="ECO:0000256" key="5">
    <source>
        <dbReference type="PROSITE-ProRule" id="PRU01077"/>
    </source>
</evidence>
<dbReference type="GO" id="GO:0005737">
    <property type="term" value="C:cytoplasm"/>
    <property type="evidence" value="ECO:0007669"/>
    <property type="project" value="TreeGrafter"/>
</dbReference>
<dbReference type="PANTHER" id="PTHR23065">
    <property type="entry name" value="PROLINE-SERINE-THREONINE PHOSPHATASE INTERACTING PROTEIN 1"/>
    <property type="match status" value="1"/>
</dbReference>
<dbReference type="SUPFAM" id="SSF103657">
    <property type="entry name" value="BAR/IMD domain-like"/>
    <property type="match status" value="1"/>
</dbReference>
<protein>
    <recommendedName>
        <fullName evidence="7">F-BAR domain-containing protein</fullName>
    </recommendedName>
</protein>
<dbReference type="EMBL" id="JADGJQ010000010">
    <property type="protein sequence ID" value="KAJ3182078.1"/>
    <property type="molecule type" value="Genomic_DNA"/>
</dbReference>
<feature type="region of interest" description="Disordered" evidence="6">
    <location>
        <begin position="662"/>
        <end position="683"/>
    </location>
</feature>
<feature type="region of interest" description="Disordered" evidence="6">
    <location>
        <begin position="457"/>
        <end position="482"/>
    </location>
</feature>
<comment type="subcellular location">
    <subcellularLocation>
        <location evidence="1">Cytoplasm</location>
        <location evidence="1">Cytoskeleton</location>
    </subcellularLocation>
</comment>
<dbReference type="InterPro" id="IPR011993">
    <property type="entry name" value="PH-like_dom_sf"/>
</dbReference>
<dbReference type="Gene3D" id="2.30.29.30">
    <property type="entry name" value="Pleckstrin-homology domain (PH domain)/Phosphotyrosine-binding domain (PTB)"/>
    <property type="match status" value="1"/>
</dbReference>
<dbReference type="PROSITE" id="PS51741">
    <property type="entry name" value="F_BAR"/>
    <property type="match status" value="1"/>
</dbReference>
<feature type="compositionally biased region" description="Pro residues" evidence="6">
    <location>
        <begin position="592"/>
        <end position="615"/>
    </location>
</feature>
<gene>
    <name evidence="8" type="ORF">HDU87_000422</name>
</gene>
<feature type="domain" description="F-BAR" evidence="7">
    <location>
        <begin position="10"/>
        <end position="281"/>
    </location>
</feature>
<feature type="compositionally biased region" description="Low complexity" evidence="6">
    <location>
        <begin position="457"/>
        <end position="471"/>
    </location>
</feature>
<keyword evidence="3" id="KW-0597">Phosphoprotein</keyword>
<sequence length="738" mass="77895">MATDSPPLPLRFRDHFYGEGNFVALGGKVAESVECVRELCEMISLRASFEEEYAKGLAVMLKGHALKAGTGSSRPALDALNSHTALQVAMHSQLASCLRAELEPPLQTLHTALRGLKKRMEAASARAGKLVDRETAAVGKTQREYAARWREAEKAAVAVSLSAGSSFPSAVNGSGGGGGGTTTATRDRIAERLAAARVEADRSEYEYQAAVGRHAAALTAYEDTAAAFADLVQDAEVERIEAIKLVLGRLVDIQVASTEEIRDHAVEEFAARVQEIDVDADCHAFLAKFRTGSERAARFAFVRLESSSSGPVHSSLDNLPALPNRLTKASASSSEPNLFRVGSEHSVGIAGSPWFSSADLDAAAQHSDSAESGPGTGTSSSARGSPYMASVRKQATNLLKSLPTLQLPNKRTQPKSIKLTRIPSRNGSAGANSQPDLRQFFADSDAPAVPRGVFGTSLSASSMSGNTSSGRPSGGARNTLSPVAATGASDVTEAIASPDTPLSSHRSQISVALPEAVNVASDFVTDVFGSDFSQYAPMTLPPSAFVNPAAPPRVDTPPTRPDAPAPPFKILADVGAAVPVPDGVKKAARDTVPPPTPPQPPPQRSPAPAPPPPSIPTAAGRNSHAVLTCHSGPLLLHDSVVDEWTRRWCVVDSGFLWVFESQDAGGPGGGGQKQQQQQQQQRPRTVIALERALVSVLDDDANQQKGVVVRLETREPRRVLAFKAETGEDARYENDARH</sequence>
<feature type="compositionally biased region" description="Pro residues" evidence="6">
    <location>
        <begin position="549"/>
        <end position="567"/>
    </location>
</feature>
<keyword evidence="5" id="KW-0175">Coiled coil</keyword>
<dbReference type="SMART" id="SM00055">
    <property type="entry name" value="FCH"/>
    <property type="match status" value="1"/>
</dbReference>
<evidence type="ECO:0000256" key="4">
    <source>
        <dbReference type="ARBA" id="ARBA00023212"/>
    </source>
</evidence>
<evidence type="ECO:0000259" key="7">
    <source>
        <dbReference type="PROSITE" id="PS51741"/>
    </source>
</evidence>
<evidence type="ECO:0000256" key="6">
    <source>
        <dbReference type="SAM" id="MobiDB-lite"/>
    </source>
</evidence>
<evidence type="ECO:0000256" key="1">
    <source>
        <dbReference type="ARBA" id="ARBA00004245"/>
    </source>
</evidence>
<feature type="compositionally biased region" description="Polar residues" evidence="6">
    <location>
        <begin position="423"/>
        <end position="435"/>
    </location>
</feature>
<keyword evidence="9" id="KW-1185">Reference proteome</keyword>
<dbReference type="InterPro" id="IPR027267">
    <property type="entry name" value="AH/BAR_dom_sf"/>
</dbReference>
<keyword evidence="2" id="KW-0963">Cytoplasm</keyword>
<dbReference type="GO" id="GO:0005886">
    <property type="term" value="C:plasma membrane"/>
    <property type="evidence" value="ECO:0007669"/>
    <property type="project" value="TreeGrafter"/>
</dbReference>
<comment type="caution">
    <text evidence="8">The sequence shown here is derived from an EMBL/GenBank/DDBJ whole genome shotgun (WGS) entry which is preliminary data.</text>
</comment>
<dbReference type="InterPro" id="IPR001060">
    <property type="entry name" value="FCH_dom"/>
</dbReference>
<dbReference type="PANTHER" id="PTHR23065:SF7">
    <property type="entry name" value="NOSTRIN, ISOFORM H"/>
    <property type="match status" value="1"/>
</dbReference>
<feature type="region of interest" description="Disordered" evidence="6">
    <location>
        <begin position="585"/>
        <end position="620"/>
    </location>
</feature>
<dbReference type="AlphaFoldDB" id="A0AAD5TNM9"/>
<evidence type="ECO:0000313" key="8">
    <source>
        <dbReference type="EMBL" id="KAJ3182078.1"/>
    </source>
</evidence>
<accession>A0AAD5TNM9</accession>
<feature type="region of interest" description="Disordered" evidence="6">
    <location>
        <begin position="399"/>
        <end position="435"/>
    </location>
</feature>
<proteinExistence type="predicted"/>
<dbReference type="Gene3D" id="1.20.1270.60">
    <property type="entry name" value="Arfaptin homology (AH) domain/BAR domain"/>
    <property type="match status" value="1"/>
</dbReference>
<evidence type="ECO:0000256" key="3">
    <source>
        <dbReference type="ARBA" id="ARBA00022553"/>
    </source>
</evidence>
<feature type="region of interest" description="Disordered" evidence="6">
    <location>
        <begin position="547"/>
        <end position="568"/>
    </location>
</feature>
<evidence type="ECO:0000313" key="9">
    <source>
        <dbReference type="Proteomes" id="UP001212152"/>
    </source>
</evidence>
<keyword evidence="4" id="KW-0206">Cytoskeleton</keyword>
<name>A0AAD5TNM9_9FUNG</name>
<organism evidence="8 9">
    <name type="scientific">Geranomyces variabilis</name>
    <dbReference type="NCBI Taxonomy" id="109894"/>
    <lineage>
        <taxon>Eukaryota</taxon>
        <taxon>Fungi</taxon>
        <taxon>Fungi incertae sedis</taxon>
        <taxon>Chytridiomycota</taxon>
        <taxon>Chytridiomycota incertae sedis</taxon>
        <taxon>Chytridiomycetes</taxon>
        <taxon>Spizellomycetales</taxon>
        <taxon>Powellomycetaceae</taxon>
        <taxon>Geranomyces</taxon>
    </lineage>
</organism>
<feature type="region of interest" description="Disordered" evidence="6">
    <location>
        <begin position="360"/>
        <end position="386"/>
    </location>
</feature>
<feature type="compositionally biased region" description="Polar residues" evidence="6">
    <location>
        <begin position="399"/>
        <end position="415"/>
    </location>
</feature>